<reference evidence="1 2" key="1">
    <citation type="submission" date="2010-03" db="EMBL/GenBank/DDBJ databases">
        <title>The genome sequence of Roseburia intestinalis XB6B4.</title>
        <authorList>
            <consortium name="metaHIT consortium -- http://www.metahit.eu/"/>
            <person name="Pajon A."/>
            <person name="Turner K."/>
            <person name="Parkhill J."/>
            <person name="Bernalier A."/>
        </authorList>
    </citation>
    <scope>NUCLEOTIDE SEQUENCE [LARGE SCALE GENOMIC DNA]</scope>
    <source>
        <strain evidence="1 2">XB6B4</strain>
    </source>
</reference>
<proteinExistence type="predicted"/>
<evidence type="ECO:0000313" key="1">
    <source>
        <dbReference type="EMBL" id="CBL11273.1"/>
    </source>
</evidence>
<evidence type="ECO:0000313" key="2">
    <source>
        <dbReference type="Proteomes" id="UP000008953"/>
    </source>
</evidence>
<reference evidence="1 2" key="2">
    <citation type="submission" date="2010-03" db="EMBL/GenBank/DDBJ databases">
        <authorList>
            <person name="Pajon A."/>
        </authorList>
    </citation>
    <scope>NUCLEOTIDE SEQUENCE [LARGE SCALE GENOMIC DNA]</scope>
    <source>
        <strain evidence="1 2">XB6B4</strain>
    </source>
</reference>
<dbReference type="EMBL" id="FP929050">
    <property type="protein sequence ID" value="CBL11273.1"/>
    <property type="molecule type" value="Genomic_DNA"/>
</dbReference>
<dbReference type="Proteomes" id="UP000008953">
    <property type="component" value="Chromosome"/>
</dbReference>
<protein>
    <submittedName>
        <fullName evidence="1">Uncharacterized protein</fullName>
    </submittedName>
</protein>
<dbReference type="HOGENOM" id="CLU_3204786_0_0_9"/>
<dbReference type="AlphaFoldDB" id="D4KV83"/>
<dbReference type="KEGG" id="rix:RO1_05220"/>
<name>D4KV83_9FIRM</name>
<sequence length="45" mass="5512">MYLISEILNILCYRYYKKTMSKPEKIFSGFDMVFLQQVIYSKKSY</sequence>
<dbReference type="PATRIC" id="fig|718255.3.peg.1607"/>
<organism evidence="1 2">
    <name type="scientific">Roseburia intestinalis XB6B4</name>
    <dbReference type="NCBI Taxonomy" id="718255"/>
    <lineage>
        <taxon>Bacteria</taxon>
        <taxon>Bacillati</taxon>
        <taxon>Bacillota</taxon>
        <taxon>Clostridia</taxon>
        <taxon>Lachnospirales</taxon>
        <taxon>Lachnospiraceae</taxon>
        <taxon>Roseburia</taxon>
    </lineage>
</organism>
<accession>D4KV83</accession>
<gene>
    <name evidence="1" type="ORF">RO1_05220</name>
</gene>